<evidence type="ECO:0000313" key="2">
    <source>
        <dbReference type="EMBL" id="QQC64181.1"/>
    </source>
</evidence>
<protein>
    <submittedName>
        <fullName evidence="2">Helix-turn-helix transcriptional regulator</fullName>
    </submittedName>
</protein>
<dbReference type="Pfam" id="PF12840">
    <property type="entry name" value="HTH_20"/>
    <property type="match status" value="1"/>
</dbReference>
<dbReference type="Gene3D" id="1.10.10.10">
    <property type="entry name" value="Winged helix-like DNA-binding domain superfamily/Winged helix DNA-binding domain"/>
    <property type="match status" value="1"/>
</dbReference>
<feature type="region of interest" description="Disordered" evidence="1">
    <location>
        <begin position="83"/>
        <end position="112"/>
    </location>
</feature>
<feature type="compositionally biased region" description="Basic and acidic residues" evidence="1">
    <location>
        <begin position="99"/>
        <end position="112"/>
    </location>
</feature>
<name>A0A7T4N2R6_9BURK</name>
<proteinExistence type="predicted"/>
<dbReference type="SUPFAM" id="SSF46785">
    <property type="entry name" value="Winged helix' DNA-binding domain"/>
    <property type="match status" value="1"/>
</dbReference>
<dbReference type="KEGG" id="pgis:I6I06_01365"/>
<evidence type="ECO:0000256" key="1">
    <source>
        <dbReference type="SAM" id="MobiDB-lite"/>
    </source>
</evidence>
<dbReference type="InterPro" id="IPR036388">
    <property type="entry name" value="WH-like_DNA-bd_sf"/>
</dbReference>
<sequence>MDDDEIDPVLAAVLAQLWRAHRETPGGAWSLAKLSKQAGVPMSGLRRQLTALADGGLVDTTFTEEGTGTARLSELGEGVCAELFGENEGGGPDGDEAGPDPHSDLDPPPKLH</sequence>
<organism evidence="2 3">
    <name type="scientific">Paraburkholderia ginsengisoli</name>
    <dbReference type="NCBI Taxonomy" id="311231"/>
    <lineage>
        <taxon>Bacteria</taxon>
        <taxon>Pseudomonadati</taxon>
        <taxon>Pseudomonadota</taxon>
        <taxon>Betaproteobacteria</taxon>
        <taxon>Burkholderiales</taxon>
        <taxon>Burkholderiaceae</taxon>
        <taxon>Paraburkholderia</taxon>
    </lineage>
</organism>
<dbReference type="AlphaFoldDB" id="A0A7T4N2R6"/>
<dbReference type="Proteomes" id="UP000595610">
    <property type="component" value="Chromosome 1"/>
</dbReference>
<accession>A0A7T4N2R6</accession>
<dbReference type="EMBL" id="CP066075">
    <property type="protein sequence ID" value="QQC64181.1"/>
    <property type="molecule type" value="Genomic_DNA"/>
</dbReference>
<keyword evidence="3" id="KW-1185">Reference proteome</keyword>
<dbReference type="RefSeq" id="WP_042322515.1">
    <property type="nucleotide sequence ID" value="NZ_CP066075.1"/>
</dbReference>
<dbReference type="InterPro" id="IPR036390">
    <property type="entry name" value="WH_DNA-bd_sf"/>
</dbReference>
<evidence type="ECO:0000313" key="3">
    <source>
        <dbReference type="Proteomes" id="UP000595610"/>
    </source>
</evidence>
<gene>
    <name evidence="2" type="ORF">I6I06_01365</name>
</gene>
<reference evidence="2 3" key="1">
    <citation type="submission" date="2020-12" db="EMBL/GenBank/DDBJ databases">
        <title>FDA dAtabase for Regulatory Grade micrObial Sequences (FDA-ARGOS): Supporting development and validation of Infectious Disease Dx tests.</title>
        <authorList>
            <person name="Nelson B."/>
            <person name="Plummer A."/>
            <person name="Tallon L."/>
            <person name="Sadzewicz L."/>
            <person name="Zhao X."/>
            <person name="Boylan J."/>
            <person name="Ott S."/>
            <person name="Bowen H."/>
            <person name="Vavikolanu K."/>
            <person name="Mehta A."/>
            <person name="Aluvathingal J."/>
            <person name="Nadendla S."/>
            <person name="Myers T."/>
            <person name="Yan Y."/>
            <person name="Sichtig H."/>
        </authorList>
    </citation>
    <scope>NUCLEOTIDE SEQUENCE [LARGE SCALE GENOMIC DNA]</scope>
    <source>
        <strain evidence="2 3">FDAARGOS_1049</strain>
    </source>
</reference>